<dbReference type="SUPFAM" id="SSF49464">
    <property type="entry name" value="Carboxypeptidase regulatory domain-like"/>
    <property type="match status" value="1"/>
</dbReference>
<dbReference type="GO" id="GO:0030246">
    <property type="term" value="F:carbohydrate binding"/>
    <property type="evidence" value="ECO:0007669"/>
    <property type="project" value="InterPro"/>
</dbReference>
<protein>
    <recommendedName>
        <fullName evidence="3">SLH domain-containing protein</fullName>
    </recommendedName>
</protein>
<name>A0A845ECD6_9BACI</name>
<dbReference type="Pfam" id="PF00395">
    <property type="entry name" value="SLH"/>
    <property type="match status" value="3"/>
</dbReference>
<dbReference type="RefSeq" id="WP_160913761.1">
    <property type="nucleotide sequence ID" value="NZ_WMEZ01000002.1"/>
</dbReference>
<dbReference type="PROSITE" id="PS51272">
    <property type="entry name" value="SLH"/>
    <property type="match status" value="3"/>
</dbReference>
<feature type="domain" description="SLH" evidence="3">
    <location>
        <begin position="158"/>
        <end position="219"/>
    </location>
</feature>
<dbReference type="Gene3D" id="2.60.40.1120">
    <property type="entry name" value="Carboxypeptidase-like, regulatory domain"/>
    <property type="match status" value="2"/>
</dbReference>
<feature type="domain" description="SLH" evidence="3">
    <location>
        <begin position="94"/>
        <end position="157"/>
    </location>
</feature>
<dbReference type="OrthoDB" id="2867478at2"/>
<evidence type="ECO:0000313" key="5">
    <source>
        <dbReference type="Proteomes" id="UP000447393"/>
    </source>
</evidence>
<dbReference type="Proteomes" id="UP000447393">
    <property type="component" value="Unassembled WGS sequence"/>
</dbReference>
<dbReference type="PANTHER" id="PTHR43308">
    <property type="entry name" value="OUTER MEMBRANE PROTEIN ALPHA-RELATED"/>
    <property type="match status" value="1"/>
</dbReference>
<evidence type="ECO:0000313" key="4">
    <source>
        <dbReference type="EMBL" id="MYL49381.1"/>
    </source>
</evidence>
<dbReference type="InterPro" id="IPR008969">
    <property type="entry name" value="CarboxyPept-like_regulatory"/>
</dbReference>
<dbReference type="InterPro" id="IPR051465">
    <property type="entry name" value="Cell_Envelope_Struct_Comp"/>
</dbReference>
<reference evidence="4 5" key="1">
    <citation type="submission" date="2019-11" db="EMBL/GenBank/DDBJ databases">
        <title>Genome sequences of 17 halophilic strains isolated from different environments.</title>
        <authorList>
            <person name="Furrow R.E."/>
        </authorList>
    </citation>
    <scope>NUCLEOTIDE SEQUENCE [LARGE SCALE GENOMIC DNA]</scope>
    <source>
        <strain evidence="4 5">22505_10_Sand</strain>
    </source>
</reference>
<dbReference type="EMBL" id="WMEZ01000002">
    <property type="protein sequence ID" value="MYL49381.1"/>
    <property type="molecule type" value="Genomic_DNA"/>
</dbReference>
<dbReference type="InterPro" id="IPR013784">
    <property type="entry name" value="Carb-bd-like_fold"/>
</dbReference>
<evidence type="ECO:0000259" key="3">
    <source>
        <dbReference type="PROSITE" id="PS51272"/>
    </source>
</evidence>
<evidence type="ECO:0000256" key="2">
    <source>
        <dbReference type="SAM" id="SignalP"/>
    </source>
</evidence>
<evidence type="ECO:0000256" key="1">
    <source>
        <dbReference type="ARBA" id="ARBA00022729"/>
    </source>
</evidence>
<dbReference type="PANTHER" id="PTHR43308:SF5">
    <property type="entry name" value="S-LAYER PROTEIN _ PEPTIDOGLYCAN ENDO-BETA-N-ACETYLGLUCOSAMINIDASE"/>
    <property type="match status" value="1"/>
</dbReference>
<dbReference type="AlphaFoldDB" id="A0A845ECD6"/>
<organism evidence="4 5">
    <name type="scientific">Halobacillus litoralis</name>
    <dbReference type="NCBI Taxonomy" id="45668"/>
    <lineage>
        <taxon>Bacteria</taxon>
        <taxon>Bacillati</taxon>
        <taxon>Bacillota</taxon>
        <taxon>Bacilli</taxon>
        <taxon>Bacillales</taxon>
        <taxon>Bacillaceae</taxon>
        <taxon>Halobacillus</taxon>
    </lineage>
</organism>
<gene>
    <name evidence="4" type="ORF">GLV98_07785</name>
</gene>
<keyword evidence="1 2" id="KW-0732">Signal</keyword>
<feature type="signal peptide" evidence="2">
    <location>
        <begin position="1"/>
        <end position="26"/>
    </location>
</feature>
<proteinExistence type="predicted"/>
<dbReference type="InterPro" id="IPR001119">
    <property type="entry name" value="SLH_dom"/>
</dbReference>
<feature type="chain" id="PRO_5039213273" description="SLH domain-containing protein" evidence="2">
    <location>
        <begin position="27"/>
        <end position="1086"/>
    </location>
</feature>
<feature type="domain" description="SLH" evidence="3">
    <location>
        <begin position="34"/>
        <end position="93"/>
    </location>
</feature>
<comment type="caution">
    <text evidence="4">The sequence shown here is derived from an EMBL/GenBank/DDBJ whole genome shotgun (WGS) entry which is preliminary data.</text>
</comment>
<dbReference type="SUPFAM" id="SSF49452">
    <property type="entry name" value="Starch-binding domain-like"/>
    <property type="match status" value="1"/>
</dbReference>
<sequence>MSYKSKSQRKLFATSLTAAMVASAVAPVAVSASTDSNFPDLPDGYQFNEAINALVAKDVINGYPDGDFHPTASINRGQAAVMLTKALKLDTDVAAADFPDVDQEAWYAEYVNALVASGDINGYPDGTFGPLDNINRAQIAVLLVNAYDIPQKSADTTFEDVDGDAWYTEAIETLYAHGLISGTNEEGTEFSPMEDMRRDHFAWLLYNVEKEFGSLFDEEAPEVTVSSATVVDEDTISVTFSDGETMEYDLDEVLVDGENEVTVEYKGEMYTVTVDFDAPDNPGDGGDDPDVEADTAIQGFVTPGATVKVGDEEVVADSNGYYSIPATPGLAEIEVSKEGYFTKTEEVNVTRNHKTAENISLELVNVSELAIEGNIVDDKTGESVEGAMVSLQEKNGDEWLTLGFTETEDDGKYGFYNSGVSADDSRASVEFENILGQRVNEISTDSEYRVVVSKDLSSSNLDEVYHETTTEFTSSDDMALTTVGTEFTPVKEIESMKLSGAWNTQNGSVELLDVDGSSVLASLDNADLSDDTKNSNDKFEAEFNLVEAFGKEVVTLPSGTYFLRINDANAATEIVAVEVTEGNNTASTVSLEAAQEVTATSTFTSFPKDSTGETFMGQLNVYKEVSGVEVLVDTLNTNNELTYTIDNDALVASYDFDTAETTDYKFEVEGEYILNPVSETVSIVKDKTTSPSLEVEPAGTASADVALLDNDGNTLDLPEGTQVPVTAELVNADGETVKTSPYLELDRYDNDDSDMVIPMDSPFFNSVEPGKYTIKVSAPGFESNTSEEFEVVEFTDQSPADFGIKADPEVTVEGYVRYDGDLENEEVFGNVYVYNQNGTLVAVDGVKWDDAANKGTYMIGDDEDLAEGSYTFVVRGPGVFETVTDTITANKGEQTLNFAVEGGSQAIANLTLVDTLGNKVSGSDVDVTITDKWDDPTTTADNVYSVDSSKAGSFVTPAYLSEGTYTVGVDGDAGVYNDTEFGLSVGKNETVYERITVQNTENDLLFNVSGTVTGLNGSDVVVAAIDENGNVVAKDAGVTGSYSLDVPNGNYEVAVFADGTYVGDQEVSVEDTDLDNINFSLTSTSR</sequence>
<accession>A0A845ECD6</accession>